<reference evidence="2 4" key="1">
    <citation type="journal article" date="2016" name="Sci. Rep.">
        <title>Accelerated dysbiosis of gut microbiota during aggravation of DSS-induced colitis by a butyrate-producing bacterium.</title>
        <authorList>
            <person name="Zhang Q."/>
            <person name="Wu Y."/>
            <person name="Wang J."/>
            <person name="Wu G."/>
            <person name="Long W."/>
            <person name="Xue Z."/>
            <person name="Wang L."/>
            <person name="Zhang X."/>
            <person name="Pang X."/>
            <person name="Zhao Y."/>
            <person name="Zhao L."/>
            <person name="Zhang C."/>
        </authorList>
    </citation>
    <scope>NUCLEOTIDE SEQUENCE [LARGE SCALE GENOMIC DNA]</scope>
    <source>
        <strain evidence="2 4">BPB5</strain>
    </source>
</reference>
<dbReference type="AlphaFoldDB" id="A0A1Q2C4W0"/>
<name>A0A1Q2C4W0_ANAHA</name>
<evidence type="ECO:0000256" key="1">
    <source>
        <dbReference type="SAM" id="Phobius"/>
    </source>
</evidence>
<keyword evidence="1" id="KW-1133">Transmembrane helix</keyword>
<evidence type="ECO:0000313" key="3">
    <source>
        <dbReference type="EMBL" id="NSJ79166.1"/>
    </source>
</evidence>
<reference evidence="3 5" key="2">
    <citation type="journal article" date="2020" name="Cell Host Microbe">
        <title>Functional and Genomic Variation between Human-Derived Isolates of Lachnospiraceae Reveals Inter- and Intra-Species Diversity.</title>
        <authorList>
            <person name="Sorbara M.T."/>
            <person name="Littmann E.R."/>
            <person name="Fontana E."/>
            <person name="Moody T.U."/>
            <person name="Kohout C.E."/>
            <person name="Gjonbalaj M."/>
            <person name="Eaton V."/>
            <person name="Seok R."/>
            <person name="Leiner I.M."/>
            <person name="Pamer E.G."/>
        </authorList>
    </citation>
    <scope>NUCLEOTIDE SEQUENCE [LARGE SCALE GENOMIC DNA]</scope>
    <source>
        <strain evidence="3 5">MSK.14.57</strain>
    </source>
</reference>
<gene>
    <name evidence="2" type="ORF">DO83_03500</name>
    <name evidence="3" type="ORF">G5A72_06100</name>
</gene>
<keyword evidence="5" id="KW-1185">Reference proteome</keyword>
<feature type="transmembrane region" description="Helical" evidence="1">
    <location>
        <begin position="36"/>
        <end position="54"/>
    </location>
</feature>
<protein>
    <submittedName>
        <fullName evidence="3">DUF2304 family protein</fullName>
    </submittedName>
</protein>
<dbReference type="Proteomes" id="UP001644750">
    <property type="component" value="Unassembled WGS sequence"/>
</dbReference>
<dbReference type="EMBL" id="CP012098">
    <property type="protein sequence ID" value="AQP38754.1"/>
    <property type="molecule type" value="Genomic_DNA"/>
</dbReference>
<evidence type="ECO:0000313" key="4">
    <source>
        <dbReference type="Proteomes" id="UP000188159"/>
    </source>
</evidence>
<dbReference type="EMBL" id="JAAITB010000010">
    <property type="protein sequence ID" value="NSJ79166.1"/>
    <property type="molecule type" value="Genomic_DNA"/>
</dbReference>
<reference evidence="3" key="3">
    <citation type="submission" date="2020-02" db="EMBL/GenBank/DDBJ databases">
        <authorList>
            <person name="Littmann E."/>
            <person name="Sorbara M."/>
        </authorList>
    </citation>
    <scope>NUCLEOTIDE SEQUENCE</scope>
    <source>
        <strain evidence="3">MSK.14.57</strain>
    </source>
</reference>
<organism evidence="2 4">
    <name type="scientific">Anaerostipes hadrus</name>
    <dbReference type="NCBI Taxonomy" id="649756"/>
    <lineage>
        <taxon>Bacteria</taxon>
        <taxon>Bacillati</taxon>
        <taxon>Bacillota</taxon>
        <taxon>Clostridia</taxon>
        <taxon>Lachnospirales</taxon>
        <taxon>Lachnospiraceae</taxon>
        <taxon>Anaerostipes</taxon>
    </lineage>
</organism>
<accession>A0A1Q2C4W0</accession>
<dbReference type="RefSeq" id="WP_077325663.1">
    <property type="nucleotide sequence ID" value="NZ_CAXSPF010000002.1"/>
</dbReference>
<evidence type="ECO:0000313" key="5">
    <source>
        <dbReference type="Proteomes" id="UP001644750"/>
    </source>
</evidence>
<proteinExistence type="predicted"/>
<dbReference type="Proteomes" id="UP000188159">
    <property type="component" value="Chromosome"/>
</dbReference>
<feature type="transmembrane region" description="Helical" evidence="1">
    <location>
        <begin position="6"/>
        <end position="24"/>
    </location>
</feature>
<evidence type="ECO:0000313" key="2">
    <source>
        <dbReference type="EMBL" id="AQP38754.1"/>
    </source>
</evidence>
<sequence>MEVGDILRLFVIVSGVFMVVRAILSLAKRKMTEPFCLAWVFLFALMILSGALLNPSQMKRYVSTRGLILTIIIVSGVLWGLWFISTQVSILKRKNRELAMQVSLLNNDYEKIIKELEKLEKEK</sequence>
<keyword evidence="1" id="KW-0812">Transmembrane</keyword>
<feature type="transmembrane region" description="Helical" evidence="1">
    <location>
        <begin position="66"/>
        <end position="84"/>
    </location>
</feature>
<keyword evidence="1" id="KW-0472">Membrane</keyword>